<evidence type="ECO:0000313" key="1">
    <source>
        <dbReference type="EMBL" id="PKK75855.1"/>
    </source>
</evidence>
<organism evidence="1 2">
    <name type="scientific">Rhizophagus irregularis</name>
    <dbReference type="NCBI Taxonomy" id="588596"/>
    <lineage>
        <taxon>Eukaryota</taxon>
        <taxon>Fungi</taxon>
        <taxon>Fungi incertae sedis</taxon>
        <taxon>Mucoromycota</taxon>
        <taxon>Glomeromycotina</taxon>
        <taxon>Glomeromycetes</taxon>
        <taxon>Glomerales</taxon>
        <taxon>Glomeraceae</taxon>
        <taxon>Rhizophagus</taxon>
    </lineage>
</organism>
<dbReference type="EMBL" id="LLXL01000217">
    <property type="protein sequence ID" value="PKK75855.1"/>
    <property type="molecule type" value="Genomic_DNA"/>
</dbReference>
<protein>
    <submittedName>
        <fullName evidence="1">Uncharacterized protein</fullName>
    </submittedName>
</protein>
<proteinExistence type="predicted"/>
<comment type="caution">
    <text evidence="1">The sequence shown here is derived from an EMBL/GenBank/DDBJ whole genome shotgun (WGS) entry which is preliminary data.</text>
</comment>
<feature type="non-terminal residue" evidence="1">
    <location>
        <position position="129"/>
    </location>
</feature>
<gene>
    <name evidence="1" type="ORF">RhiirC2_816355</name>
</gene>
<name>A0A2N1NPL4_9GLOM</name>
<reference evidence="1 2" key="1">
    <citation type="submission" date="2016-04" db="EMBL/GenBank/DDBJ databases">
        <title>Genome analyses suggest a sexual origin of heterokaryosis in a supposedly ancient asexual fungus.</title>
        <authorList>
            <person name="Ropars J."/>
            <person name="Sedzielewska K."/>
            <person name="Noel J."/>
            <person name="Charron P."/>
            <person name="Farinelli L."/>
            <person name="Marton T."/>
            <person name="Kruger M."/>
            <person name="Pelin A."/>
            <person name="Brachmann A."/>
            <person name="Corradi N."/>
        </authorList>
    </citation>
    <scope>NUCLEOTIDE SEQUENCE [LARGE SCALE GENOMIC DNA]</scope>
    <source>
        <strain evidence="1 2">C2</strain>
    </source>
</reference>
<sequence length="129" mass="14966">MMEKEYVDEINSEHERISLKLNELLASIDDSDTDSTDINSEDFEEAEEEQEVCNEKDEIIDNLEQTRFTPCVIVDFIEGEIKQCKKTTNLRQLRNLFGTWQVDRDAVNEVDGVLSKLGVCDSHFQFDNK</sequence>
<reference evidence="1 2" key="2">
    <citation type="submission" date="2017-10" db="EMBL/GenBank/DDBJ databases">
        <title>Extensive intraspecific genome diversity in a model arbuscular mycorrhizal fungus.</title>
        <authorList>
            <person name="Chen E.C.H."/>
            <person name="Morin E."/>
            <person name="Baudet D."/>
            <person name="Noel J."/>
            <person name="Ndikumana S."/>
            <person name="Charron P."/>
            <person name="St-Onge C."/>
            <person name="Giorgi J."/>
            <person name="Grigoriev I.V."/>
            <person name="Roux C."/>
            <person name="Martin F.M."/>
            <person name="Corradi N."/>
        </authorList>
    </citation>
    <scope>NUCLEOTIDE SEQUENCE [LARGE SCALE GENOMIC DNA]</scope>
    <source>
        <strain evidence="1 2">C2</strain>
    </source>
</reference>
<dbReference type="AlphaFoldDB" id="A0A2N1NPL4"/>
<evidence type="ECO:0000313" key="2">
    <source>
        <dbReference type="Proteomes" id="UP000233469"/>
    </source>
</evidence>
<dbReference type="Proteomes" id="UP000233469">
    <property type="component" value="Unassembled WGS sequence"/>
</dbReference>
<accession>A0A2N1NPL4</accession>